<dbReference type="Gene3D" id="3.40.1350.10">
    <property type="match status" value="1"/>
</dbReference>
<reference evidence="2 3" key="1">
    <citation type="submission" date="2021-06" db="EMBL/GenBank/DDBJ databases">
        <authorList>
            <person name="Kallberg Y."/>
            <person name="Tangrot J."/>
            <person name="Rosling A."/>
        </authorList>
    </citation>
    <scope>NUCLEOTIDE SEQUENCE [LARGE SCALE GENOMIC DNA]</scope>
    <source>
        <strain evidence="2 3">120-4 pot B 10/14</strain>
    </source>
</reference>
<keyword evidence="3" id="KW-1185">Reference proteome</keyword>
<sequence length="98" mass="10826">MSSNTSFVIDKNVKPASKGRQFEFAIIGKLLKREIKCIYSGGSKDGGVDIYMNIYGIKFVVQCKNWIKEIGPSIIQSLDRTLTQQPKGTIGVVLVSDN</sequence>
<comment type="caution">
    <text evidence="2">The sequence shown here is derived from an EMBL/GenBank/DDBJ whole genome shotgun (WGS) entry which is preliminary data.</text>
</comment>
<dbReference type="Pfam" id="PF04471">
    <property type="entry name" value="Mrr_cat"/>
    <property type="match status" value="1"/>
</dbReference>
<gene>
    <name evidence="2" type="ORF">GMARGA_LOCUS17320</name>
</gene>
<evidence type="ECO:0000313" key="3">
    <source>
        <dbReference type="Proteomes" id="UP000789901"/>
    </source>
</evidence>
<name>A0ABN7VDM9_GIGMA</name>
<protein>
    <submittedName>
        <fullName evidence="2">13237_t:CDS:1</fullName>
    </submittedName>
</protein>
<dbReference type="InterPro" id="IPR011335">
    <property type="entry name" value="Restrct_endonuc-II-like"/>
</dbReference>
<evidence type="ECO:0000313" key="2">
    <source>
        <dbReference type="EMBL" id="CAG8759580.1"/>
    </source>
</evidence>
<dbReference type="Proteomes" id="UP000789901">
    <property type="component" value="Unassembled WGS sequence"/>
</dbReference>
<dbReference type="InterPro" id="IPR011856">
    <property type="entry name" value="tRNA_endonuc-like_dom_sf"/>
</dbReference>
<accession>A0ABN7VDM9</accession>
<organism evidence="2 3">
    <name type="scientific">Gigaspora margarita</name>
    <dbReference type="NCBI Taxonomy" id="4874"/>
    <lineage>
        <taxon>Eukaryota</taxon>
        <taxon>Fungi</taxon>
        <taxon>Fungi incertae sedis</taxon>
        <taxon>Mucoromycota</taxon>
        <taxon>Glomeromycotina</taxon>
        <taxon>Glomeromycetes</taxon>
        <taxon>Diversisporales</taxon>
        <taxon>Gigasporaceae</taxon>
        <taxon>Gigaspora</taxon>
    </lineage>
</organism>
<dbReference type="EMBL" id="CAJVQB010013040">
    <property type="protein sequence ID" value="CAG8759580.1"/>
    <property type="molecule type" value="Genomic_DNA"/>
</dbReference>
<dbReference type="SUPFAM" id="SSF52980">
    <property type="entry name" value="Restriction endonuclease-like"/>
    <property type="match status" value="1"/>
</dbReference>
<dbReference type="InterPro" id="IPR007560">
    <property type="entry name" value="Restrct_endonuc_IV_Mrr"/>
</dbReference>
<feature type="non-terminal residue" evidence="2">
    <location>
        <position position="98"/>
    </location>
</feature>
<evidence type="ECO:0000259" key="1">
    <source>
        <dbReference type="Pfam" id="PF04471"/>
    </source>
</evidence>
<proteinExistence type="predicted"/>
<feature type="domain" description="Restriction endonuclease type IV Mrr" evidence="1">
    <location>
        <begin position="18"/>
        <end position="93"/>
    </location>
</feature>